<accession>A0AAN5Z1V6</accession>
<feature type="compositionally biased region" description="Low complexity" evidence="1">
    <location>
        <begin position="1149"/>
        <end position="1178"/>
    </location>
</feature>
<dbReference type="EMBL" id="JAAMOD010000358">
    <property type="protein sequence ID" value="KAF5230263.1"/>
    <property type="molecule type" value="Genomic_DNA"/>
</dbReference>
<comment type="caution">
    <text evidence="2">The sequence shown here is derived from an EMBL/GenBank/DDBJ whole genome shotgun (WGS) entry which is preliminary data.</text>
</comment>
<evidence type="ECO:0000256" key="1">
    <source>
        <dbReference type="SAM" id="MobiDB-lite"/>
    </source>
</evidence>
<name>A0AAN5Z1V6_FUSAU</name>
<sequence>MTGIHQEISLSLDQHSWLEKLHLHFNLPEPAIICTLCGYALAADDDRVGRHLGEKHQISKAARQKLNTLVNSLKLPSPDKLPRRQDGSVPHPHLRIQDGKACRYCGLRSINSEVLSKHIRALHKTELTATRSGGKHWLRDHIHDNLSLQSWTFNDVKRAWIVTEPVRVGAAESRSTDRPLQPAPDSIQHFANQLLDEERKYLGLHSSAIEVPAGGVNASSQAMLTNWMRRTGWERIFERADCRILISLSALPKTIPLETVNYLGVHKRQRLSISAIDESRISSIVAALDRSLDQCGETVRFTDAPFELVSQAKSERVYRNEFKRCVSFWLRIWRLPPTVSRSVLGRSLSKPQQIMLEELWLDSCWDEPNDEVDDIYNMATDIGEEDIDSELEDDIVSEFSEYASTISEASETESSSDEESDLEVLRFLYRAVTEDFEDGMSSSTLLVYFSAVRGLSSEEGNGYLRPARYTPILSRLIYCTRLIFLEAILPRRAHPHAGFAARPRYGQLAALNAIRVDHMCDGTLSPLGEFFSLLAYGMSLQRSEGPAYHFDWSEDGETISWDGNIQLSMGQFRSLAHEAFRQVMIQCQRLMYGFEPEDPDIAGLHDRLSNTSPGYSFLTDPQNRLEELYLTVFMRACTAPVDGLLKTEQRGSGSDWDVDAAQAYLYGHDACLKTMMVLAQLDSGQGARVSELLTLEQANTRSRLRGIGIFGGKIFSITRHHKARLTTNREFQVARFFSPEVATLLYRYLVYIRPTAYAILRRCFGHEPQGTLIFAPISKNTRWTTRVFTEELKRLSRGVLGTDVEIGVQLYRQLSIAITERHVRGALPTFDRFDDMTVAADPDVAFAWQSGHRPKQRYTNYGLDGAYPDKLQPSLLRIYASCSERWQTFLSMGPEMPHTGEVRRMQEHCRVYHKWVNDWKKGGNVRQRARHTRQPIPWRDGVQAQQVCHWGHGRRWFEVGRIIHRDDQQQTTGRGQEDDETVRKHKTAMQFFKSIHDDDEKAFETEADGNIQNVNDKWDAAAWLNRCGWPRHLEGIDPNRLQALLRPIGDDEHVLQRMWEIFEQVLDDAYDATMRECYPGTAELFEIARKEIHITTTKPFQGLMEPDAWERYKSRWRQLLCIWKRYDAWVVTDTSGGSDISTDGDDSRSSSSSTSSTSSSSTSTSSNSTSSSRSSSPSVIGDGMGPRPPYKIIVLKLAVIGL</sequence>
<organism evidence="2 3">
    <name type="scientific">Fusarium austroamericanum</name>
    <dbReference type="NCBI Taxonomy" id="282268"/>
    <lineage>
        <taxon>Eukaryota</taxon>
        <taxon>Fungi</taxon>
        <taxon>Dikarya</taxon>
        <taxon>Ascomycota</taxon>
        <taxon>Pezizomycotina</taxon>
        <taxon>Sordariomycetes</taxon>
        <taxon>Hypocreomycetidae</taxon>
        <taxon>Hypocreales</taxon>
        <taxon>Nectriaceae</taxon>
        <taxon>Fusarium</taxon>
    </lineage>
</organism>
<dbReference type="Proteomes" id="UP000537989">
    <property type="component" value="Unassembled WGS sequence"/>
</dbReference>
<gene>
    <name evidence="2" type="ORF">FAUST_9884</name>
</gene>
<dbReference type="AlphaFoldDB" id="A0AAN5Z1V6"/>
<dbReference type="InterPro" id="IPR022698">
    <property type="entry name" value="OrsD"/>
</dbReference>
<reference evidence="2 3" key="1">
    <citation type="submission" date="2020-02" db="EMBL/GenBank/DDBJ databases">
        <title>Identification and distribution of gene clusters putatively required for synthesis of sphingolipid metabolism inhibitors in phylogenetically diverse species of the filamentous fungus Fusarium.</title>
        <authorList>
            <person name="Kim H.-S."/>
            <person name="Busman M."/>
            <person name="Brown D.W."/>
            <person name="Divon H."/>
            <person name="Uhlig S."/>
            <person name="Proctor R.H."/>
        </authorList>
    </citation>
    <scope>NUCLEOTIDE SEQUENCE [LARGE SCALE GENOMIC DNA]</scope>
    <source>
        <strain evidence="2 3">NRRL 2903</strain>
    </source>
</reference>
<evidence type="ECO:0000313" key="2">
    <source>
        <dbReference type="EMBL" id="KAF5230263.1"/>
    </source>
</evidence>
<keyword evidence="3" id="KW-1185">Reference proteome</keyword>
<evidence type="ECO:0000313" key="3">
    <source>
        <dbReference type="Proteomes" id="UP000537989"/>
    </source>
</evidence>
<dbReference type="Pfam" id="PF12013">
    <property type="entry name" value="OrsD"/>
    <property type="match status" value="1"/>
</dbReference>
<proteinExistence type="predicted"/>
<feature type="region of interest" description="Disordered" evidence="1">
    <location>
        <begin position="1137"/>
        <end position="1187"/>
    </location>
</feature>
<protein>
    <submittedName>
        <fullName evidence="2">Uncharacterized protein</fullName>
    </submittedName>
</protein>